<evidence type="ECO:0000313" key="2">
    <source>
        <dbReference type="Proteomes" id="UP001183610"/>
    </source>
</evidence>
<comment type="caution">
    <text evidence="1">The sequence shown here is derived from an EMBL/GenBank/DDBJ whole genome shotgun (WGS) entry which is preliminary data.</text>
</comment>
<dbReference type="EMBL" id="JAVRET010000015">
    <property type="protein sequence ID" value="MDT0409180.1"/>
    <property type="molecule type" value="Genomic_DNA"/>
</dbReference>
<name>A0ABU2QXV0_9ACTN</name>
<reference evidence="2" key="1">
    <citation type="submission" date="2023-07" db="EMBL/GenBank/DDBJ databases">
        <title>30 novel species of actinomycetes from the DSMZ collection.</title>
        <authorList>
            <person name="Nouioui I."/>
        </authorList>
    </citation>
    <scope>NUCLEOTIDE SEQUENCE [LARGE SCALE GENOMIC DNA]</scope>
    <source>
        <strain evidence="2">DSM 41979</strain>
    </source>
</reference>
<protein>
    <submittedName>
        <fullName evidence="1">Uncharacterized protein</fullName>
    </submittedName>
</protein>
<keyword evidence="2" id="KW-1185">Reference proteome</keyword>
<dbReference type="RefSeq" id="WP_010266121.1">
    <property type="nucleotide sequence ID" value="NZ_JAVRET010000015.1"/>
</dbReference>
<dbReference type="Proteomes" id="UP001183610">
    <property type="component" value="Unassembled WGS sequence"/>
</dbReference>
<accession>A0ABU2QXV0</accession>
<organism evidence="1 2">
    <name type="scientific">Streptomyces evansiae</name>
    <dbReference type="NCBI Taxonomy" id="3075535"/>
    <lineage>
        <taxon>Bacteria</taxon>
        <taxon>Bacillati</taxon>
        <taxon>Actinomycetota</taxon>
        <taxon>Actinomycetes</taxon>
        <taxon>Kitasatosporales</taxon>
        <taxon>Streptomycetaceae</taxon>
        <taxon>Streptomyces</taxon>
    </lineage>
</organism>
<gene>
    <name evidence="1" type="ORF">RM698_08945</name>
</gene>
<sequence>MVEDLPDEDMEEDLEAQADACRFGGEPCREEAEYLALLAEARE</sequence>
<evidence type="ECO:0000313" key="1">
    <source>
        <dbReference type="EMBL" id="MDT0409180.1"/>
    </source>
</evidence>
<proteinExistence type="predicted"/>